<feature type="compositionally biased region" description="Polar residues" evidence="1">
    <location>
        <begin position="512"/>
        <end position="528"/>
    </location>
</feature>
<accession>A0ABQ0QKS5</accession>
<keyword evidence="3" id="KW-1185">Reference proteome</keyword>
<proteinExistence type="predicted"/>
<reference evidence="2" key="1">
    <citation type="submission" date="2013-04" db="EMBL/GenBank/DDBJ databases">
        <title>The genome sequencing project of 58 acetic acid bacteria.</title>
        <authorList>
            <person name="Okamoto-Kainuma A."/>
            <person name="Ishikawa M."/>
            <person name="Umino S."/>
            <person name="Koizumi Y."/>
            <person name="Shiwa Y."/>
            <person name="Yoshikawa H."/>
            <person name="Matsutani M."/>
            <person name="Matsushita K."/>
        </authorList>
    </citation>
    <scope>NUCLEOTIDE SEQUENCE</scope>
    <source>
        <strain evidence="2">NBRC 106556</strain>
    </source>
</reference>
<dbReference type="Proteomes" id="UP001062443">
    <property type="component" value="Unassembled WGS sequence"/>
</dbReference>
<name>A0ABQ0QKS5_9PROT</name>
<sequence>MRDKRMTDNTKYNEVQMDTLESDIQKINTDYYNCSSFQNVQSDVAKFYSDQINYHLSGYPTTAREVALDQGLNGYTANLNMQSGIKDKNNLYSITEKMMVRLAQSDYDTINFNGGVPASIAQITDFHVKVYHELSIDNTYWSGFSSANKNLNWIPDATALDLRDVQKQSQYTGNPSSTQIISSLNNLMAAGIEGVGDDLLHFNSKNENVSQFKDKLLHDSKILLQNIESYPIQSIVDDLETGLELSVPGTQEYLIISKVYDVTTLSLARNGNVSNICFDKNGNLLRASTDINNQATSYIIGGDQSETAQHANEIILSNDYLNINGNNNTIIDINQGNSFGVNGSGNNITADKNTLAFINGRNDNFSGSSGDTVGIGNNSDTTIYGTGENIHLNGTSSSANVQSGGNSIYDWNNNNTINSNSNLIFEAQKGQSIHINGNDNYVNSIDNSTTFIGGFNNTITGYVNSVVGLNANSSLNVKGHVNLYYNGDNSSVNAESANNYFQVWAHNDVLSGNPNQTVSQPLGNTNFHNAAPEPQPAPQPAPSPLPPPNLPNPDIIYGNQNGVFSDGNGGLSNSSNIGSDPSIPGTGFSYSIGSDDDGDDPIIVSVSGGKVSTIDSTQSNIIYGSNEVGWFPNNEGMIFEYSHNTLKPIDTFNELKSMDTNNDGIVNSKDTSWKNMYLLTGGENKSLKFISINQSNIEDICTHITPSFSENNNNIILATSDTTLKNGGVGQAAQVVFSERKISMNPNEWVQSISPKSLLQDFTKKDTFTTNDKYAVHDNQKIRDGYVNNVLTNIDQKPSGVIYNDKKI</sequence>
<dbReference type="EMBL" id="BAQB01000029">
    <property type="protein sequence ID" value="GBR48350.1"/>
    <property type="molecule type" value="Genomic_DNA"/>
</dbReference>
<feature type="region of interest" description="Disordered" evidence="1">
    <location>
        <begin position="512"/>
        <end position="594"/>
    </location>
</feature>
<evidence type="ECO:0000313" key="2">
    <source>
        <dbReference type="EMBL" id="GBR48350.1"/>
    </source>
</evidence>
<gene>
    <name evidence="2" type="ORF">AA106556_1768</name>
</gene>
<organism evidence="2 3">
    <name type="scientific">Neokomagataea tanensis NBRC 106556</name>
    <dbReference type="NCBI Taxonomy" id="1223519"/>
    <lineage>
        <taxon>Bacteria</taxon>
        <taxon>Pseudomonadati</taxon>
        <taxon>Pseudomonadota</taxon>
        <taxon>Alphaproteobacteria</taxon>
        <taxon>Acetobacterales</taxon>
        <taxon>Acetobacteraceae</taxon>
        <taxon>Neokomagataea</taxon>
    </lineage>
</organism>
<comment type="caution">
    <text evidence="2">The sequence shown here is derived from an EMBL/GenBank/DDBJ whole genome shotgun (WGS) entry which is preliminary data.</text>
</comment>
<protein>
    <submittedName>
        <fullName evidence="2">Uncharacterized protein</fullName>
    </submittedName>
</protein>
<evidence type="ECO:0000313" key="3">
    <source>
        <dbReference type="Proteomes" id="UP001062443"/>
    </source>
</evidence>
<feature type="compositionally biased region" description="Pro residues" evidence="1">
    <location>
        <begin position="533"/>
        <end position="551"/>
    </location>
</feature>
<evidence type="ECO:0000256" key="1">
    <source>
        <dbReference type="SAM" id="MobiDB-lite"/>
    </source>
</evidence>